<dbReference type="SFLD" id="SFLDG01066">
    <property type="entry name" value="organic_radical-activating_enz"/>
    <property type="match status" value="1"/>
</dbReference>
<feature type="domain" description="Radical SAM core" evidence="11">
    <location>
        <begin position="15"/>
        <end position="295"/>
    </location>
</feature>
<keyword evidence="12" id="KW-0670">Pyruvate</keyword>
<evidence type="ECO:0000259" key="11">
    <source>
        <dbReference type="PROSITE" id="PS51918"/>
    </source>
</evidence>
<dbReference type="Pfam" id="PF04055">
    <property type="entry name" value="Radical_SAM"/>
    <property type="match status" value="1"/>
</dbReference>
<evidence type="ECO:0000313" key="13">
    <source>
        <dbReference type="Proteomes" id="UP000198636"/>
    </source>
</evidence>
<dbReference type="InterPro" id="IPR034457">
    <property type="entry name" value="Organic_radical-activating"/>
</dbReference>
<comment type="catalytic activity">
    <reaction evidence="9">
        <text>glycyl-[protein] + reduced [flavodoxin] + S-adenosyl-L-methionine = glycin-2-yl radical-[protein] + semiquinone [flavodoxin] + 5'-deoxyadenosine + L-methionine + H(+)</text>
        <dbReference type="Rhea" id="RHEA:61976"/>
        <dbReference type="Rhea" id="RHEA-COMP:10622"/>
        <dbReference type="Rhea" id="RHEA-COMP:14480"/>
        <dbReference type="Rhea" id="RHEA-COMP:15993"/>
        <dbReference type="Rhea" id="RHEA-COMP:15994"/>
        <dbReference type="ChEBI" id="CHEBI:15378"/>
        <dbReference type="ChEBI" id="CHEBI:17319"/>
        <dbReference type="ChEBI" id="CHEBI:29947"/>
        <dbReference type="ChEBI" id="CHEBI:32722"/>
        <dbReference type="ChEBI" id="CHEBI:57618"/>
        <dbReference type="ChEBI" id="CHEBI:57844"/>
        <dbReference type="ChEBI" id="CHEBI:59789"/>
        <dbReference type="ChEBI" id="CHEBI:140311"/>
    </reaction>
</comment>
<feature type="domain" description="4Fe-4S ferredoxin-type" evidence="10">
    <location>
        <begin position="46"/>
        <end position="75"/>
    </location>
</feature>
<dbReference type="SUPFAM" id="SSF54862">
    <property type="entry name" value="4Fe-4S ferredoxins"/>
    <property type="match status" value="1"/>
</dbReference>
<dbReference type="GO" id="GO:0051539">
    <property type="term" value="F:4 iron, 4 sulfur cluster binding"/>
    <property type="evidence" value="ECO:0007669"/>
    <property type="project" value="UniProtKB-KW"/>
</dbReference>
<reference evidence="12 13" key="1">
    <citation type="submission" date="2016-10" db="EMBL/GenBank/DDBJ databases">
        <authorList>
            <person name="de Groot N.N."/>
        </authorList>
    </citation>
    <scope>NUCLEOTIDE SEQUENCE [LARGE SCALE GENOMIC DNA]</scope>
    <source>
        <strain evidence="12 13">DSM 18978</strain>
    </source>
</reference>
<dbReference type="SFLD" id="SFLDS00029">
    <property type="entry name" value="Radical_SAM"/>
    <property type="match status" value="1"/>
</dbReference>
<dbReference type="PROSITE" id="PS00198">
    <property type="entry name" value="4FE4S_FER_1"/>
    <property type="match status" value="1"/>
</dbReference>
<dbReference type="RefSeq" id="WP_091540175.1">
    <property type="nucleotide sequence ID" value="NZ_FMUS01000003.1"/>
</dbReference>
<feature type="domain" description="4Fe-4S ferredoxin-type" evidence="10">
    <location>
        <begin position="77"/>
        <end position="104"/>
    </location>
</feature>
<gene>
    <name evidence="12" type="ORF">SAMN03080606_00784</name>
</gene>
<dbReference type="InterPro" id="IPR012839">
    <property type="entry name" value="Organic_radical_activase"/>
</dbReference>
<dbReference type="OrthoDB" id="9782387at2"/>
<dbReference type="InterPro" id="IPR058240">
    <property type="entry name" value="rSAM_sf"/>
</dbReference>
<dbReference type="Proteomes" id="UP000198636">
    <property type="component" value="Unassembled WGS sequence"/>
</dbReference>
<dbReference type="PROSITE" id="PS51918">
    <property type="entry name" value="RADICAL_SAM"/>
    <property type="match status" value="1"/>
</dbReference>
<dbReference type="GO" id="GO:0016829">
    <property type="term" value="F:lyase activity"/>
    <property type="evidence" value="ECO:0007669"/>
    <property type="project" value="UniProtKB-KW"/>
</dbReference>
<dbReference type="Gene3D" id="3.30.70.20">
    <property type="match status" value="1"/>
</dbReference>
<keyword evidence="5" id="KW-0479">Metal-binding</keyword>
<dbReference type="CDD" id="cd01335">
    <property type="entry name" value="Radical_SAM"/>
    <property type="match status" value="1"/>
</dbReference>
<name>A0A1G5CW68_9FIRM</name>
<dbReference type="STRING" id="1120976.SAMN03080606_00784"/>
<keyword evidence="8" id="KW-0411">Iron-sulfur</keyword>
<dbReference type="InterPro" id="IPR007197">
    <property type="entry name" value="rSAM"/>
</dbReference>
<keyword evidence="6" id="KW-0560">Oxidoreductase</keyword>
<evidence type="ECO:0000256" key="4">
    <source>
        <dbReference type="ARBA" id="ARBA00022691"/>
    </source>
</evidence>
<dbReference type="Pfam" id="PF13353">
    <property type="entry name" value="Fer4_12"/>
    <property type="match status" value="1"/>
</dbReference>
<dbReference type="PANTHER" id="PTHR30352">
    <property type="entry name" value="PYRUVATE FORMATE-LYASE-ACTIVATING ENZYME"/>
    <property type="match status" value="1"/>
</dbReference>
<dbReference type="InterPro" id="IPR017900">
    <property type="entry name" value="4Fe4S_Fe_S_CS"/>
</dbReference>
<dbReference type="Gene3D" id="3.20.20.70">
    <property type="entry name" value="Aldolase class I"/>
    <property type="match status" value="1"/>
</dbReference>
<evidence type="ECO:0000313" key="12">
    <source>
        <dbReference type="EMBL" id="SCY06511.1"/>
    </source>
</evidence>
<evidence type="ECO:0000256" key="3">
    <source>
        <dbReference type="ARBA" id="ARBA00022485"/>
    </source>
</evidence>
<dbReference type="GO" id="GO:0016491">
    <property type="term" value="F:oxidoreductase activity"/>
    <property type="evidence" value="ECO:0007669"/>
    <property type="project" value="UniProtKB-KW"/>
</dbReference>
<dbReference type="GO" id="GO:0046872">
    <property type="term" value="F:metal ion binding"/>
    <property type="evidence" value="ECO:0007669"/>
    <property type="project" value="UniProtKB-KW"/>
</dbReference>
<dbReference type="SUPFAM" id="SSF102114">
    <property type="entry name" value="Radical SAM enzymes"/>
    <property type="match status" value="1"/>
</dbReference>
<dbReference type="PROSITE" id="PS51379">
    <property type="entry name" value="4FE4S_FER_2"/>
    <property type="match status" value="2"/>
</dbReference>
<dbReference type="NCBIfam" id="TIGR02494">
    <property type="entry name" value="PFLE_PFLC"/>
    <property type="match status" value="1"/>
</dbReference>
<evidence type="ECO:0000256" key="2">
    <source>
        <dbReference type="ARBA" id="ARBA00009777"/>
    </source>
</evidence>
<evidence type="ECO:0000256" key="5">
    <source>
        <dbReference type="ARBA" id="ARBA00022723"/>
    </source>
</evidence>
<dbReference type="SFLD" id="SFLDG01118">
    <property type="entry name" value="activating_enzymes__group_2"/>
    <property type="match status" value="1"/>
</dbReference>
<accession>A0A1G5CW68</accession>
<keyword evidence="13" id="KW-1185">Reference proteome</keyword>
<dbReference type="InterPro" id="IPR040074">
    <property type="entry name" value="BssD/PflA/YjjW"/>
</dbReference>
<evidence type="ECO:0000256" key="1">
    <source>
        <dbReference type="ARBA" id="ARBA00001966"/>
    </source>
</evidence>
<dbReference type="AlphaFoldDB" id="A0A1G5CW68"/>
<dbReference type="InterPro" id="IPR013785">
    <property type="entry name" value="Aldolase_TIM"/>
</dbReference>
<dbReference type="PIRSF" id="PIRSF000371">
    <property type="entry name" value="PFL_act_enz"/>
    <property type="match status" value="1"/>
</dbReference>
<dbReference type="PROSITE" id="PS01087">
    <property type="entry name" value="RADICAL_ACTIVATING"/>
    <property type="match status" value="1"/>
</dbReference>
<keyword evidence="3" id="KW-0004">4Fe-4S</keyword>
<comment type="similarity">
    <text evidence="2">Belongs to the organic radical-activating enzymes family.</text>
</comment>
<evidence type="ECO:0000256" key="9">
    <source>
        <dbReference type="ARBA" id="ARBA00047365"/>
    </source>
</evidence>
<dbReference type="InterPro" id="IPR017896">
    <property type="entry name" value="4Fe4S_Fe-S-bd"/>
</dbReference>
<keyword evidence="7" id="KW-0408">Iron</keyword>
<dbReference type="InterPro" id="IPR001989">
    <property type="entry name" value="Radical_activat_CS"/>
</dbReference>
<evidence type="ECO:0000256" key="6">
    <source>
        <dbReference type="ARBA" id="ARBA00023002"/>
    </source>
</evidence>
<protein>
    <submittedName>
        <fullName evidence="12">Pyruvate formate lyase activating enzyme</fullName>
    </submittedName>
</protein>
<evidence type="ECO:0000256" key="8">
    <source>
        <dbReference type="ARBA" id="ARBA00023014"/>
    </source>
</evidence>
<evidence type="ECO:0000256" key="7">
    <source>
        <dbReference type="ARBA" id="ARBA00023004"/>
    </source>
</evidence>
<sequence length="300" mass="34247">MKKATIFNIQRFSLHDGPGIRTTVFFKGCPLDCWWCHNPESKSFKEELVFSASKCIHCGECIETCKTQSLSFYKDTIVRNEDNCNLCRGCDVICPTSAIEAIGKKMSTIDLMKEIEKDRVFYEESGGGVTFSGGEPLSQADILYEVLSQCKLKGIHTAVDTSGYGTWNDFEKIHKVTDLFLYDIKLMDSKAHEKYTGVTNIIILNNLERLVKCHDNIIIRLPIIPSINDDDENIIEICNYLSKLRVRQVHILPYHDTGIDKYTKINEDYRLKGLKSPTEEKMFKIKEKIKAFGYEVKIGG</sequence>
<dbReference type="EMBL" id="FMUS01000003">
    <property type="protein sequence ID" value="SCY06511.1"/>
    <property type="molecule type" value="Genomic_DNA"/>
</dbReference>
<keyword evidence="12" id="KW-0456">Lyase</keyword>
<proteinExistence type="inferred from homology"/>
<dbReference type="PANTHER" id="PTHR30352:SF4">
    <property type="entry name" value="PYRUVATE FORMATE-LYASE 2-ACTIVATING ENZYME"/>
    <property type="match status" value="1"/>
</dbReference>
<evidence type="ECO:0000259" key="10">
    <source>
        <dbReference type="PROSITE" id="PS51379"/>
    </source>
</evidence>
<organism evidence="12 13">
    <name type="scientific">Alkaliphilus peptidifermentans DSM 18978</name>
    <dbReference type="NCBI Taxonomy" id="1120976"/>
    <lineage>
        <taxon>Bacteria</taxon>
        <taxon>Bacillati</taxon>
        <taxon>Bacillota</taxon>
        <taxon>Clostridia</taxon>
        <taxon>Peptostreptococcales</taxon>
        <taxon>Natronincolaceae</taxon>
        <taxon>Alkaliphilus</taxon>
    </lineage>
</organism>
<keyword evidence="4" id="KW-0949">S-adenosyl-L-methionine</keyword>
<comment type="cofactor">
    <cofactor evidence="1">
        <name>[4Fe-4S] cluster</name>
        <dbReference type="ChEBI" id="CHEBI:49883"/>
    </cofactor>
</comment>